<protein>
    <recommendedName>
        <fullName evidence="4">NIPSNAP protein</fullName>
    </recommendedName>
</protein>
<gene>
    <name evidence="2" type="ORF">NYZ99_19470</name>
</gene>
<accession>A0ABY5Y7N0</accession>
<keyword evidence="1" id="KW-0732">Signal</keyword>
<dbReference type="Proteomes" id="UP001059209">
    <property type="component" value="Chromosome"/>
</dbReference>
<evidence type="ECO:0008006" key="4">
    <source>
        <dbReference type="Google" id="ProtNLM"/>
    </source>
</evidence>
<evidence type="ECO:0000256" key="1">
    <source>
        <dbReference type="SAM" id="SignalP"/>
    </source>
</evidence>
<dbReference type="EMBL" id="CP104205">
    <property type="protein sequence ID" value="UWX54888.1"/>
    <property type="molecule type" value="Genomic_DNA"/>
</dbReference>
<feature type="chain" id="PRO_5046486772" description="NIPSNAP protein" evidence="1">
    <location>
        <begin position="26"/>
        <end position="267"/>
    </location>
</feature>
<dbReference type="RefSeq" id="WP_260572742.1">
    <property type="nucleotide sequence ID" value="NZ_CP104205.1"/>
</dbReference>
<evidence type="ECO:0000313" key="2">
    <source>
        <dbReference type="EMBL" id="UWX54888.1"/>
    </source>
</evidence>
<organism evidence="2 3">
    <name type="scientific">Maribacter litopenaei</name>
    <dbReference type="NCBI Taxonomy" id="2976127"/>
    <lineage>
        <taxon>Bacteria</taxon>
        <taxon>Pseudomonadati</taxon>
        <taxon>Bacteroidota</taxon>
        <taxon>Flavobacteriia</taxon>
        <taxon>Flavobacteriales</taxon>
        <taxon>Flavobacteriaceae</taxon>
        <taxon>Maribacter</taxon>
    </lineage>
</organism>
<feature type="signal peptide" evidence="1">
    <location>
        <begin position="1"/>
        <end position="25"/>
    </location>
</feature>
<reference evidence="2" key="1">
    <citation type="submission" date="2022-09" db="EMBL/GenBank/DDBJ databases">
        <title>Maribacter litopenaei sp. nov., isolated from the intestinal tract of the Pacific White Shrimp, Litopenaeus vannamei.</title>
        <authorList>
            <person name="Kim S.Y."/>
            <person name="Hwang C.Y."/>
        </authorList>
    </citation>
    <scope>NUCLEOTIDE SEQUENCE</scope>
    <source>
        <strain evidence="2">HL-LV01</strain>
    </source>
</reference>
<sequence>MKTHQKIIKSCLFILITMLVLTVEAQDKNTSYVVCTYMKAKPGMEQDYKALAQVWKKIYKNLERDSIAWALYEVPTNAGVQGKYHYVGAIFFGSQKGMADYYGDKQLFNNTKGLSPNEINLMQRSDEIREVIREDVMIWRGVVRNKVSYPKYLWVEQHKLNPNERGKDYLDMTGKVTVPVIRKMVDAEDLEAMYVFQRRLPSGTSADFNLFRILGFTSFEKLLAYPEISNKVFSEINSNLIGYDWKPDITELVAEELWKLVDTTFEQ</sequence>
<proteinExistence type="predicted"/>
<keyword evidence="3" id="KW-1185">Reference proteome</keyword>
<evidence type="ECO:0000313" key="3">
    <source>
        <dbReference type="Proteomes" id="UP001059209"/>
    </source>
</evidence>
<name>A0ABY5Y7N0_9FLAO</name>